<evidence type="ECO:0000313" key="8">
    <source>
        <dbReference type="EMBL" id="KAF7273786.1"/>
    </source>
</evidence>
<dbReference type="PROSITE" id="PS00523">
    <property type="entry name" value="SULFATASE_1"/>
    <property type="match status" value="1"/>
</dbReference>
<dbReference type="GO" id="GO:0005539">
    <property type="term" value="F:glycosaminoglycan binding"/>
    <property type="evidence" value="ECO:0007669"/>
    <property type="project" value="TreeGrafter"/>
</dbReference>
<dbReference type="PIRSF" id="PIRSF036666">
    <property type="entry name" value="G6S"/>
    <property type="match status" value="1"/>
</dbReference>
<comment type="similarity">
    <text evidence="2">Belongs to the sulfatase family.</text>
</comment>
<dbReference type="Proteomes" id="UP000625711">
    <property type="component" value="Unassembled WGS sequence"/>
</dbReference>
<gene>
    <name evidence="8" type="ORF">GWI33_013514</name>
</gene>
<proteinExistence type="inferred from homology"/>
<organism evidence="8 9">
    <name type="scientific">Rhynchophorus ferrugineus</name>
    <name type="common">Red palm weevil</name>
    <name type="synonym">Curculio ferrugineus</name>
    <dbReference type="NCBI Taxonomy" id="354439"/>
    <lineage>
        <taxon>Eukaryota</taxon>
        <taxon>Metazoa</taxon>
        <taxon>Ecdysozoa</taxon>
        <taxon>Arthropoda</taxon>
        <taxon>Hexapoda</taxon>
        <taxon>Insecta</taxon>
        <taxon>Pterygota</taxon>
        <taxon>Neoptera</taxon>
        <taxon>Endopterygota</taxon>
        <taxon>Coleoptera</taxon>
        <taxon>Polyphaga</taxon>
        <taxon>Cucujiformia</taxon>
        <taxon>Curculionidae</taxon>
        <taxon>Dryophthorinae</taxon>
        <taxon>Rhynchophorus</taxon>
    </lineage>
</organism>
<keyword evidence="5" id="KW-0325">Glycoprotein</keyword>
<feature type="modified residue" description="3-oxoalanine (Cys)" evidence="6">
    <location>
        <position position="127"/>
    </location>
</feature>
<evidence type="ECO:0000256" key="1">
    <source>
        <dbReference type="ARBA" id="ARBA00001913"/>
    </source>
</evidence>
<evidence type="ECO:0000259" key="7">
    <source>
        <dbReference type="Pfam" id="PF00884"/>
    </source>
</evidence>
<dbReference type="SUPFAM" id="SSF53649">
    <property type="entry name" value="Alkaline phosphatase-like"/>
    <property type="match status" value="1"/>
</dbReference>
<dbReference type="Gene3D" id="3.40.720.10">
    <property type="entry name" value="Alkaline Phosphatase, subunit A"/>
    <property type="match status" value="1"/>
</dbReference>
<comment type="caution">
    <text evidence="8">The sequence shown here is derived from an EMBL/GenBank/DDBJ whole genome shotgun (WGS) entry which is preliminary data.</text>
</comment>
<dbReference type="Pfam" id="PF00884">
    <property type="entry name" value="Sulfatase"/>
    <property type="match status" value="1"/>
</dbReference>
<dbReference type="InterPro" id="IPR024607">
    <property type="entry name" value="Sulfatase_CS"/>
</dbReference>
<comment type="cofactor">
    <cofactor evidence="1">
        <name>Ca(2+)</name>
        <dbReference type="ChEBI" id="CHEBI:29108"/>
    </cofactor>
</comment>
<dbReference type="InterPro" id="IPR000917">
    <property type="entry name" value="Sulfatase_N"/>
</dbReference>
<evidence type="ECO:0000256" key="2">
    <source>
        <dbReference type="ARBA" id="ARBA00008779"/>
    </source>
</evidence>
<dbReference type="GO" id="GO:0008449">
    <property type="term" value="F:N-acetylglucosamine-6-sulfatase activity"/>
    <property type="evidence" value="ECO:0007669"/>
    <property type="project" value="InterPro"/>
</dbReference>
<dbReference type="CDD" id="cd16147">
    <property type="entry name" value="G6S"/>
    <property type="match status" value="1"/>
</dbReference>
<comment type="PTM">
    <text evidence="6">The conversion to 3-oxoalanine (also known as C-formylglycine, FGly), of a serine or cysteine residue in prokaryotes and of a cysteine residue in eukaryotes, is critical for catalytic activity.</text>
</comment>
<dbReference type="PANTHER" id="PTHR43108">
    <property type="entry name" value="N-ACETYLGLUCOSAMINE-6-SULFATASE FAMILY MEMBER"/>
    <property type="match status" value="1"/>
</dbReference>
<evidence type="ECO:0000313" key="9">
    <source>
        <dbReference type="Proteomes" id="UP000625711"/>
    </source>
</evidence>
<evidence type="ECO:0000256" key="6">
    <source>
        <dbReference type="PIRSR" id="PIRSR036666-50"/>
    </source>
</evidence>
<name>A0A834I6W1_RHYFE</name>
<protein>
    <recommendedName>
        <fullName evidence="7">Sulfatase N-terminal domain-containing protein</fullName>
    </recommendedName>
</protein>
<keyword evidence="3" id="KW-0732">Signal</keyword>
<dbReference type="AlphaFoldDB" id="A0A834I6W1"/>
<dbReference type="InterPro" id="IPR012251">
    <property type="entry name" value="GlcNAc_6-SO4ase"/>
</dbReference>
<dbReference type="EMBL" id="JAACXV010013300">
    <property type="protein sequence ID" value="KAF7273786.1"/>
    <property type="molecule type" value="Genomic_DNA"/>
</dbReference>
<keyword evidence="4" id="KW-0378">Hydrolase</keyword>
<evidence type="ECO:0000256" key="4">
    <source>
        <dbReference type="ARBA" id="ARBA00022801"/>
    </source>
</evidence>
<dbReference type="OrthoDB" id="96314at2759"/>
<feature type="domain" description="Sulfatase N-terminal" evidence="7">
    <location>
        <begin position="83"/>
        <end position="416"/>
    </location>
</feature>
<sequence>MTKQGGVIAFVKGLYYDEFKWALVKSIGIFALGIRIAQECQGIELVPSQFKLKCFINMEKGVFVKTLIISFALNCCLCDRISPNFVYILTDDQDLMLNGLMSMKKSLSLIADRGKFFLNAFVNTPLCCPSRSTILTGKFAHNLGVVNNSVSGNCNSEQWQINHEPYSIAALLQSHANYTTFYAGKYLNQYGSKFSGGTSHVPKGYDWWIGLKGNSKYYNYTLSVNGTAVKIHNLYLTDLLANYSLSFLNQKSVIDKPFFMMVAPPASHAPFIPPKRYINKFSSVGVVTNPSFNYTSNNKHWIVQMPPVSLPKNITILDNIQRRRLQTLLAVDDLVERVVLQLKKLKLFHKTYFIINSDNGYHIGQFGQPWDKRQPYEADTRVPLLISGPGVPKRILEPYPVSSVDIAPTILHLAGIKTDQIMDGNSFKKQLFNKRNVVTLKYIFLEYWGEGEDKMAERGCPWKYDSNVTGCTISSWCKCQDSRNNTYTCVIDFRGELRFKFCRFLDNQNFVEAYNLSSDPYELRNVYTYLDIDLIKFYHNILNNFEHCVGKSCKAL</sequence>
<keyword evidence="9" id="KW-1185">Reference proteome</keyword>
<evidence type="ECO:0000256" key="5">
    <source>
        <dbReference type="ARBA" id="ARBA00023180"/>
    </source>
</evidence>
<dbReference type="InterPro" id="IPR017850">
    <property type="entry name" value="Alkaline_phosphatase_core_sf"/>
</dbReference>
<accession>A0A834I6W1</accession>
<reference evidence="8" key="1">
    <citation type="submission" date="2020-08" db="EMBL/GenBank/DDBJ databases">
        <title>Genome sequencing and assembly of the red palm weevil Rhynchophorus ferrugineus.</title>
        <authorList>
            <person name="Dias G.B."/>
            <person name="Bergman C.M."/>
            <person name="Manee M."/>
        </authorList>
    </citation>
    <scope>NUCLEOTIDE SEQUENCE</scope>
    <source>
        <strain evidence="8">AA-2017</strain>
        <tissue evidence="8">Whole larva</tissue>
    </source>
</reference>
<dbReference type="GO" id="GO:0030203">
    <property type="term" value="P:glycosaminoglycan metabolic process"/>
    <property type="evidence" value="ECO:0007669"/>
    <property type="project" value="InterPro"/>
</dbReference>
<dbReference type="PANTHER" id="PTHR43108:SF8">
    <property type="entry name" value="SD21168P"/>
    <property type="match status" value="1"/>
</dbReference>
<evidence type="ECO:0000256" key="3">
    <source>
        <dbReference type="ARBA" id="ARBA00022729"/>
    </source>
</evidence>